<feature type="region of interest" description="Disordered" evidence="1">
    <location>
        <begin position="185"/>
        <end position="208"/>
    </location>
</feature>
<name>A0A0E0L150_ORYPU</name>
<reference evidence="2" key="1">
    <citation type="submission" date="2015-04" db="UniProtKB">
        <authorList>
            <consortium name="EnsemblPlants"/>
        </authorList>
    </citation>
    <scope>IDENTIFICATION</scope>
</reference>
<dbReference type="Gramene" id="OPUNC05G10350.2">
    <property type="protein sequence ID" value="OPUNC05G10350.2"/>
    <property type="gene ID" value="OPUNC05G10350"/>
</dbReference>
<proteinExistence type="predicted"/>
<evidence type="ECO:0000256" key="1">
    <source>
        <dbReference type="SAM" id="MobiDB-lite"/>
    </source>
</evidence>
<dbReference type="AlphaFoldDB" id="A0A0E0L150"/>
<keyword evidence="3" id="KW-1185">Reference proteome</keyword>
<accession>A0A0E0L150</accession>
<protein>
    <submittedName>
        <fullName evidence="2">Uncharacterized protein</fullName>
    </submittedName>
</protein>
<evidence type="ECO:0000313" key="3">
    <source>
        <dbReference type="Proteomes" id="UP000026962"/>
    </source>
</evidence>
<evidence type="ECO:0000313" key="2">
    <source>
        <dbReference type="EnsemblPlants" id="OPUNC05G10350.2"/>
    </source>
</evidence>
<feature type="compositionally biased region" description="Polar residues" evidence="1">
    <location>
        <begin position="185"/>
        <end position="199"/>
    </location>
</feature>
<dbReference type="HOGENOM" id="CLU_1491278_0_0_1"/>
<sequence>MDDEGHLTVTEVEKNMINTLFAEPYQPVFTVSHGTSYSSSSQHPNEDTLHPTFTATTIKDVSTSMALHVKEPCSQENFYLANNFPSLQGIENIVDDNPRMSLLHNTVVSIRDAKNQSPTMSGMVHADALEIYSSLDHHTSANNIQIQHALQAARQPSQQSLHADVAETNSSFGHRFRQLAPQVTTQPSNMSLHGSNNRNLRIGSGGDS</sequence>
<reference evidence="2" key="2">
    <citation type="submission" date="2018-05" db="EMBL/GenBank/DDBJ databases">
        <title>OpunRS2 (Oryza punctata Reference Sequence Version 2).</title>
        <authorList>
            <person name="Zhang J."/>
            <person name="Kudrna D."/>
            <person name="Lee S."/>
            <person name="Talag J."/>
            <person name="Welchert J."/>
            <person name="Wing R.A."/>
        </authorList>
    </citation>
    <scope>NUCLEOTIDE SEQUENCE [LARGE SCALE GENOMIC DNA]</scope>
</reference>
<organism evidence="2">
    <name type="scientific">Oryza punctata</name>
    <name type="common">Red rice</name>
    <dbReference type="NCBI Taxonomy" id="4537"/>
    <lineage>
        <taxon>Eukaryota</taxon>
        <taxon>Viridiplantae</taxon>
        <taxon>Streptophyta</taxon>
        <taxon>Embryophyta</taxon>
        <taxon>Tracheophyta</taxon>
        <taxon>Spermatophyta</taxon>
        <taxon>Magnoliopsida</taxon>
        <taxon>Liliopsida</taxon>
        <taxon>Poales</taxon>
        <taxon>Poaceae</taxon>
        <taxon>BOP clade</taxon>
        <taxon>Oryzoideae</taxon>
        <taxon>Oryzeae</taxon>
        <taxon>Oryzinae</taxon>
        <taxon>Oryza</taxon>
    </lineage>
</organism>
<dbReference type="Proteomes" id="UP000026962">
    <property type="component" value="Chromosome 5"/>
</dbReference>
<dbReference type="EnsemblPlants" id="OPUNC05G10350.2">
    <property type="protein sequence ID" value="OPUNC05G10350.2"/>
    <property type="gene ID" value="OPUNC05G10350"/>
</dbReference>